<protein>
    <submittedName>
        <fullName evidence="1">Radical SAM protein with 4Fe4S-binding SPASM domain</fullName>
    </submittedName>
</protein>
<dbReference type="InterPro" id="IPR023885">
    <property type="entry name" value="4Fe4S-binding_SPASM_dom"/>
</dbReference>
<dbReference type="NCBIfam" id="TIGR04085">
    <property type="entry name" value="rSAM_more_4Fe4S"/>
    <property type="match status" value="1"/>
</dbReference>
<dbReference type="RefSeq" id="WP_110311549.1">
    <property type="nucleotide sequence ID" value="NZ_QICL01000021.1"/>
</dbReference>
<dbReference type="OrthoDB" id="9808591at2"/>
<comment type="caution">
    <text evidence="1">The sequence shown here is derived from an EMBL/GenBank/DDBJ whole genome shotgun (WGS) entry which is preliminary data.</text>
</comment>
<gene>
    <name evidence="1" type="ORF">CLV62_12124</name>
</gene>
<dbReference type="Proteomes" id="UP000247973">
    <property type="component" value="Unassembled WGS sequence"/>
</dbReference>
<name>A0A2V3PKM9_9BACT</name>
<sequence length="425" mass="49343">MFKESFYNFYIPKNDSILYFNGITCSNFIVTKSEHQKLQELFEDAIDFEINYPSIFNQFVKWGFLFDDSTDEIDTIRFRHRMATIDSKDYSLVINAALKEDNTDQKKCNCHNNPVGHMSDETVNKVINHILYMVNKKRITSLLIIWAGSDPLEHLEKVIYPISQFAQSICNKNSIKFKNHINTSLSDINISIIPKLIEIELNNIQISYNNTNTTHDDIALQKEIKNKIPTLYETLDDPTINLDIKGAISDNTKALIDGIQQKYTNRLVINYGKSAQVIQNIESKKRQQKKLRTQCRPKDIFSVKPHYKCNSDRMYHASINFDGKVYSCINRDYSDMYVFGEVNEHGEIKYNNEKLKQKLSKPPFENPMCLACKYLPMCLGPCSQKIMETHKDALESACILNYVDIDPEAFILNLYEEKLKQNNNV</sequence>
<dbReference type="Gene3D" id="3.20.20.70">
    <property type="entry name" value="Aldolase class I"/>
    <property type="match status" value="1"/>
</dbReference>
<dbReference type="SUPFAM" id="SSF102114">
    <property type="entry name" value="Radical SAM enzymes"/>
    <property type="match status" value="1"/>
</dbReference>
<dbReference type="AlphaFoldDB" id="A0A2V3PKM9"/>
<accession>A0A2V3PKM9</accession>
<dbReference type="InterPro" id="IPR058240">
    <property type="entry name" value="rSAM_sf"/>
</dbReference>
<reference evidence="1 2" key="1">
    <citation type="submission" date="2018-03" db="EMBL/GenBank/DDBJ databases">
        <title>Genomic Encyclopedia of Archaeal and Bacterial Type Strains, Phase II (KMG-II): from individual species to whole genera.</title>
        <authorList>
            <person name="Goeker M."/>
        </authorList>
    </citation>
    <scope>NUCLEOTIDE SEQUENCE [LARGE SCALE GENOMIC DNA]</scope>
    <source>
        <strain evidence="1 2">DSM 100214</strain>
    </source>
</reference>
<dbReference type="InterPro" id="IPR013785">
    <property type="entry name" value="Aldolase_TIM"/>
</dbReference>
<evidence type="ECO:0000313" key="2">
    <source>
        <dbReference type="Proteomes" id="UP000247973"/>
    </source>
</evidence>
<dbReference type="EMBL" id="QICL01000021">
    <property type="protein sequence ID" value="PXV62201.1"/>
    <property type="molecule type" value="Genomic_DNA"/>
</dbReference>
<proteinExistence type="predicted"/>
<keyword evidence="2" id="KW-1185">Reference proteome</keyword>
<evidence type="ECO:0000313" key="1">
    <source>
        <dbReference type="EMBL" id="PXV62201.1"/>
    </source>
</evidence>
<organism evidence="1 2">
    <name type="scientific">Dysgonomonas alginatilytica</name>
    <dbReference type="NCBI Taxonomy" id="1605892"/>
    <lineage>
        <taxon>Bacteria</taxon>
        <taxon>Pseudomonadati</taxon>
        <taxon>Bacteroidota</taxon>
        <taxon>Bacteroidia</taxon>
        <taxon>Bacteroidales</taxon>
        <taxon>Dysgonomonadaceae</taxon>
        <taxon>Dysgonomonas</taxon>
    </lineage>
</organism>